<evidence type="ECO:0000313" key="2">
    <source>
        <dbReference type="EMBL" id="CRZ11330.1"/>
    </source>
</evidence>
<proteinExistence type="predicted"/>
<dbReference type="AlphaFoldDB" id="A0A0H5RAX8"/>
<accession>A0A0H5RAX8</accession>
<evidence type="ECO:0000259" key="1">
    <source>
        <dbReference type="PROSITE" id="PS51286"/>
    </source>
</evidence>
<sequence length="809" mass="89673">MGYISGLVPIARLASHRMVRRRSMAVASNCITNNGDPELPPMSHIVNKQIVACSENPNNLKGLLAKFRQNQTDLTAINAATSLFAIAKHGISNDAENTAWLISILKNNVLELRARELANVVWALPKIGCDYDNTFALDLAVHASNLIRHMSLPRFVGVMLGFAHLSVKSNIFWSQAAVEIKLRSRVTPSKSVANIFWALGSIQMDCANTALPAICVRSLALVNEFNGADIGSILWALNRLNVKHQALNAALIEEAVIKCDQLDDVSLVRVVKALAESPSIAGSTGSIFLESAKQRVHKLSWRHMVDMHAALSVFCQGSMGDWDKLLSARICKSIAQVPLQLFPNVVSALVSTSAEKPVEVVEQIAWRASTRMRELDIHQTASLISSLYLLNSSNIALFKNLSHKFNISDGWRALSVLELCNVGIALASMSSSDLGIRASVFSALQLHADKLRASEIAPFLQTLQKFGILPNEEIRRTCIDRISASENEVMPPSDYAYIVSQLAESLFDNKIKSMKVMSNRILNAAVDMAPSSLTKVMLAFRKTGLVDPKLCRTIHNVVETRHDEFSFTDLASLLSHLHELSQLDKSLVNRVMPFSKLQSMSLDDLSIVLHLLSTEGLLDRNLLQLFSERLALYDNDNSMAIDTKIRCCQIAAFSRYFPREDAGISLCTVRLVESWRNDIGKTLDKPAPSRFALQVSRKINELGVVHDLEHWIPSIAVYADIFIPQSNIVVEVDGPTHFIRSIDVPQCDQTLAKQLNQSTISRRRLIIAAGFKLITVNHDQWIQLSSQSGRKAWLDSVLRPLIPGKHRRG</sequence>
<dbReference type="Pfam" id="PF26188">
    <property type="entry name" value="RESC6"/>
    <property type="match status" value="1"/>
</dbReference>
<dbReference type="PANTHER" id="PTHR21228:SF40">
    <property type="entry name" value="LD45607P"/>
    <property type="match status" value="1"/>
</dbReference>
<dbReference type="InterPro" id="IPR013584">
    <property type="entry name" value="RAP"/>
</dbReference>
<dbReference type="Pfam" id="PF08373">
    <property type="entry name" value="RAP"/>
    <property type="match status" value="1"/>
</dbReference>
<dbReference type="InterPro" id="IPR058917">
    <property type="entry name" value="RESC6_dom"/>
</dbReference>
<dbReference type="InterPro" id="IPR050870">
    <property type="entry name" value="FAST_kinase"/>
</dbReference>
<dbReference type="GO" id="GO:0044528">
    <property type="term" value="P:regulation of mitochondrial mRNA stability"/>
    <property type="evidence" value="ECO:0007669"/>
    <property type="project" value="TreeGrafter"/>
</dbReference>
<protein>
    <recommendedName>
        <fullName evidence="1">RAP domain-containing protein</fullName>
    </recommendedName>
</protein>
<dbReference type="PROSITE" id="PS51286">
    <property type="entry name" value="RAP"/>
    <property type="match status" value="1"/>
</dbReference>
<name>A0A0H5RAX8_9EUKA</name>
<dbReference type="GO" id="GO:0000963">
    <property type="term" value="P:mitochondrial RNA processing"/>
    <property type="evidence" value="ECO:0007669"/>
    <property type="project" value="TreeGrafter"/>
</dbReference>
<dbReference type="EMBL" id="HACM01010888">
    <property type="protein sequence ID" value="CRZ11330.1"/>
    <property type="molecule type" value="Transcribed_RNA"/>
</dbReference>
<organism evidence="2">
    <name type="scientific">Spongospora subterranea</name>
    <dbReference type="NCBI Taxonomy" id="70186"/>
    <lineage>
        <taxon>Eukaryota</taxon>
        <taxon>Sar</taxon>
        <taxon>Rhizaria</taxon>
        <taxon>Endomyxa</taxon>
        <taxon>Phytomyxea</taxon>
        <taxon>Plasmodiophorida</taxon>
        <taxon>Plasmodiophoridae</taxon>
        <taxon>Spongospora</taxon>
    </lineage>
</organism>
<dbReference type="GO" id="GO:0003723">
    <property type="term" value="F:RNA binding"/>
    <property type="evidence" value="ECO:0007669"/>
    <property type="project" value="TreeGrafter"/>
</dbReference>
<reference evidence="2" key="1">
    <citation type="submission" date="2015-04" db="EMBL/GenBank/DDBJ databases">
        <title>The genome sequence of the plant pathogenic Rhizarian Plasmodiophora brassicae reveals insights in its biotrophic life cycle and the origin of chitin synthesis.</title>
        <authorList>
            <person name="Schwelm A."/>
            <person name="Fogelqvist J."/>
            <person name="Knaust A."/>
            <person name="Julke S."/>
            <person name="Lilja T."/>
            <person name="Dhandapani V."/>
            <person name="Bonilla-Rosso G."/>
            <person name="Karlsson M."/>
            <person name="Shevchenko A."/>
            <person name="Choi S.R."/>
            <person name="Kim H.G."/>
            <person name="Park J.Y."/>
            <person name="Lim Y.P."/>
            <person name="Ludwig-Muller J."/>
            <person name="Dixelius C."/>
        </authorList>
    </citation>
    <scope>NUCLEOTIDE SEQUENCE</scope>
    <source>
        <tissue evidence="2">Potato root galls</tissue>
    </source>
</reference>
<dbReference type="GO" id="GO:0035770">
    <property type="term" value="C:ribonucleoprotein granule"/>
    <property type="evidence" value="ECO:0007669"/>
    <property type="project" value="TreeGrafter"/>
</dbReference>
<feature type="domain" description="RAP" evidence="1">
    <location>
        <begin position="728"/>
        <end position="799"/>
    </location>
</feature>
<dbReference type="GO" id="GO:0005759">
    <property type="term" value="C:mitochondrial matrix"/>
    <property type="evidence" value="ECO:0007669"/>
    <property type="project" value="TreeGrafter"/>
</dbReference>
<dbReference type="PANTHER" id="PTHR21228">
    <property type="entry name" value="FAST LEU-RICH DOMAIN-CONTAINING"/>
    <property type="match status" value="1"/>
</dbReference>